<dbReference type="OrthoDB" id="2311145at2"/>
<keyword evidence="3" id="KW-1185">Reference proteome</keyword>
<dbReference type="EMBL" id="BCMF01000007">
    <property type="protein sequence ID" value="GAW99621.1"/>
    <property type="molecule type" value="Genomic_DNA"/>
</dbReference>
<feature type="transmembrane region" description="Helical" evidence="1">
    <location>
        <begin position="12"/>
        <end position="35"/>
    </location>
</feature>
<dbReference type="AlphaFoldDB" id="A0A1Z5IDD3"/>
<proteinExistence type="predicted"/>
<keyword evidence="1" id="KW-0812">Transmembrane</keyword>
<evidence type="ECO:0000256" key="1">
    <source>
        <dbReference type="SAM" id="Phobius"/>
    </source>
</evidence>
<reference evidence="2 3" key="1">
    <citation type="submission" date="2015-11" db="EMBL/GenBank/DDBJ databases">
        <title>Draft genome sequences of new species of the genus Lactobacillus isolated from orchardgrass silage.</title>
        <authorList>
            <person name="Tohno M."/>
            <person name="Tanizawa Y."/>
            <person name="Arita M."/>
        </authorList>
    </citation>
    <scope>NUCLEOTIDE SEQUENCE [LARGE SCALE GENOMIC DNA]</scope>
    <source>
        <strain evidence="2 3">IWT30</strain>
    </source>
</reference>
<feature type="transmembrane region" description="Helical" evidence="1">
    <location>
        <begin position="159"/>
        <end position="176"/>
    </location>
</feature>
<dbReference type="RefSeq" id="WP_089109421.1">
    <property type="nucleotide sequence ID" value="NZ_BCMF01000007.1"/>
</dbReference>
<dbReference type="Proteomes" id="UP000198374">
    <property type="component" value="Unassembled WGS sequence"/>
</dbReference>
<dbReference type="InterPro" id="IPR021354">
    <property type="entry name" value="DUF2975"/>
</dbReference>
<evidence type="ECO:0000313" key="3">
    <source>
        <dbReference type="Proteomes" id="UP000198374"/>
    </source>
</evidence>
<keyword evidence="1" id="KW-0472">Membrane</keyword>
<sequence length="190" mass="21301">MSRTLKYGTSTLSVFLYLILISLVFSLGEPIGYVINGFGSHFAQNIVNSSDYLVVLHHTQVSQHAIEQFPNANYGILMAVGLTIALIALIIATWAGLQILESIGKKDYFSVNIMKQLRRLVIAQTLGVVADLPLASANTLVRYKLYRINSDLMIDWTDLISDMMLLVIIGLIYYIYRQAITLKQENELTI</sequence>
<keyword evidence="1" id="KW-1133">Transmembrane helix</keyword>
<feature type="transmembrane region" description="Helical" evidence="1">
    <location>
        <begin position="120"/>
        <end position="139"/>
    </location>
</feature>
<protein>
    <submittedName>
        <fullName evidence="2">Integral membrane protein</fullName>
    </submittedName>
</protein>
<accession>A0A1Z5IDD3</accession>
<name>A0A1Z5IDD3_9LACO</name>
<gene>
    <name evidence="2" type="ORF">IWT30_01591</name>
</gene>
<comment type="caution">
    <text evidence="2">The sequence shown here is derived from an EMBL/GenBank/DDBJ whole genome shotgun (WGS) entry which is preliminary data.</text>
</comment>
<dbReference type="Pfam" id="PF11188">
    <property type="entry name" value="DUF2975"/>
    <property type="match status" value="1"/>
</dbReference>
<feature type="transmembrane region" description="Helical" evidence="1">
    <location>
        <begin position="76"/>
        <end position="100"/>
    </location>
</feature>
<organism evidence="2 3">
    <name type="scientific">Secundilactobacillus mixtipabuli</name>
    <dbReference type="NCBI Taxonomy" id="1435342"/>
    <lineage>
        <taxon>Bacteria</taxon>
        <taxon>Bacillati</taxon>
        <taxon>Bacillota</taxon>
        <taxon>Bacilli</taxon>
        <taxon>Lactobacillales</taxon>
        <taxon>Lactobacillaceae</taxon>
        <taxon>Secundilactobacillus</taxon>
    </lineage>
</organism>
<evidence type="ECO:0000313" key="2">
    <source>
        <dbReference type="EMBL" id="GAW99621.1"/>
    </source>
</evidence>